<dbReference type="Pfam" id="PF04203">
    <property type="entry name" value="Sortase"/>
    <property type="match status" value="1"/>
</dbReference>
<dbReference type="InterPro" id="IPR023365">
    <property type="entry name" value="Sortase_dom-sf"/>
</dbReference>
<comment type="caution">
    <text evidence="3">The sequence shown here is derived from an EMBL/GenBank/DDBJ whole genome shotgun (WGS) entry which is preliminary data.</text>
</comment>
<dbReference type="Gene3D" id="2.40.260.10">
    <property type="entry name" value="Sortase"/>
    <property type="match status" value="1"/>
</dbReference>
<dbReference type="EMBL" id="JAGQKZ010000004">
    <property type="protein sequence ID" value="MCA9391751.1"/>
    <property type="molecule type" value="Genomic_DNA"/>
</dbReference>
<evidence type="ECO:0000313" key="4">
    <source>
        <dbReference type="Proteomes" id="UP000751518"/>
    </source>
</evidence>
<sequence>MINRKPFTYLVLFVITVFAVYSLVSSGANIISLTREVAEVEAVNNTNQTTPIPTPTTAAEPTLKLESVTVVNEDGNVFLPESEGIIPDKLTVPSLDLILPVRYVPLVDGTWEVNPAAANYAEGTNLINSESGNVGLFGHDRDNAFRSIKDLKVGDSVILTANQYTVYYEVTDSFDTIPEDLNVFAPTDKPTVTLLTCSGTLSERRYVVVAELTKIELTK</sequence>
<name>A0A955RQL3_UNCKA</name>
<organism evidence="3 4">
    <name type="scientific">candidate division WWE3 bacterium</name>
    <dbReference type="NCBI Taxonomy" id="2053526"/>
    <lineage>
        <taxon>Bacteria</taxon>
        <taxon>Katanobacteria</taxon>
    </lineage>
</organism>
<gene>
    <name evidence="3" type="ORF">KC614_00915</name>
</gene>
<reference evidence="3" key="1">
    <citation type="submission" date="2020-04" db="EMBL/GenBank/DDBJ databases">
        <authorList>
            <person name="Zhang T."/>
        </authorList>
    </citation>
    <scope>NUCLEOTIDE SEQUENCE</scope>
    <source>
        <strain evidence="3">HKST-UBA03</strain>
    </source>
</reference>
<dbReference type="SUPFAM" id="SSF63817">
    <property type="entry name" value="Sortase"/>
    <property type="match status" value="1"/>
</dbReference>
<proteinExistence type="predicted"/>
<reference evidence="3" key="2">
    <citation type="journal article" date="2021" name="Microbiome">
        <title>Successional dynamics and alternative stable states in a saline activated sludge microbial community over 9 years.</title>
        <authorList>
            <person name="Wang Y."/>
            <person name="Ye J."/>
            <person name="Ju F."/>
            <person name="Liu L."/>
            <person name="Boyd J.A."/>
            <person name="Deng Y."/>
            <person name="Parks D.H."/>
            <person name="Jiang X."/>
            <person name="Yin X."/>
            <person name="Woodcroft B.J."/>
            <person name="Tyson G.W."/>
            <person name="Hugenholtz P."/>
            <person name="Polz M.F."/>
            <person name="Zhang T."/>
        </authorList>
    </citation>
    <scope>NUCLEOTIDE SEQUENCE</scope>
    <source>
        <strain evidence="3">HKST-UBA03</strain>
    </source>
</reference>
<keyword evidence="1" id="KW-0378">Hydrolase</keyword>
<protein>
    <submittedName>
        <fullName evidence="3">Sortase</fullName>
    </submittedName>
</protein>
<dbReference type="AlphaFoldDB" id="A0A955RQL3"/>
<evidence type="ECO:0000256" key="1">
    <source>
        <dbReference type="ARBA" id="ARBA00022801"/>
    </source>
</evidence>
<feature type="transmembrane region" description="Helical" evidence="2">
    <location>
        <begin position="7"/>
        <end position="24"/>
    </location>
</feature>
<evidence type="ECO:0000313" key="3">
    <source>
        <dbReference type="EMBL" id="MCA9391751.1"/>
    </source>
</evidence>
<dbReference type="InterPro" id="IPR005754">
    <property type="entry name" value="Sortase"/>
</dbReference>
<dbReference type="GO" id="GO:0016787">
    <property type="term" value="F:hydrolase activity"/>
    <property type="evidence" value="ECO:0007669"/>
    <property type="project" value="UniProtKB-KW"/>
</dbReference>
<evidence type="ECO:0000256" key="2">
    <source>
        <dbReference type="SAM" id="Phobius"/>
    </source>
</evidence>
<keyword evidence="2" id="KW-0812">Transmembrane</keyword>
<accession>A0A955RQL3</accession>
<keyword evidence="2" id="KW-1133">Transmembrane helix</keyword>
<dbReference type="Proteomes" id="UP000751518">
    <property type="component" value="Unassembled WGS sequence"/>
</dbReference>
<keyword evidence="2" id="KW-0472">Membrane</keyword>